<feature type="transmembrane region" description="Helical" evidence="16">
    <location>
        <begin position="82"/>
        <end position="98"/>
    </location>
</feature>
<keyword evidence="10 16" id="KW-1133">Transmembrane helix</keyword>
<evidence type="ECO:0000313" key="17">
    <source>
        <dbReference type="EMBL" id="UXW64261.1"/>
    </source>
</evidence>
<evidence type="ECO:0000256" key="12">
    <source>
        <dbReference type="ARBA" id="ARBA00023128"/>
    </source>
</evidence>
<evidence type="ECO:0000256" key="2">
    <source>
        <dbReference type="ARBA" id="ARBA00005698"/>
    </source>
</evidence>
<evidence type="ECO:0000256" key="10">
    <source>
        <dbReference type="ARBA" id="ARBA00022989"/>
    </source>
</evidence>
<proteinExistence type="inferred from homology"/>
<dbReference type="PANTHER" id="PTHR11435">
    <property type="entry name" value="NADH UBIQUINONE OXIDOREDUCTASE SUBUNIT ND6"/>
    <property type="match status" value="1"/>
</dbReference>
<dbReference type="PANTHER" id="PTHR11435:SF1">
    <property type="entry name" value="NADH-UBIQUINONE OXIDOREDUCTASE CHAIN 6"/>
    <property type="match status" value="1"/>
</dbReference>
<dbReference type="EC" id="7.1.1.2" evidence="3"/>
<evidence type="ECO:0000256" key="8">
    <source>
        <dbReference type="ARBA" id="ARBA00022967"/>
    </source>
</evidence>
<evidence type="ECO:0000256" key="7">
    <source>
        <dbReference type="ARBA" id="ARBA00022692"/>
    </source>
</evidence>
<evidence type="ECO:0000256" key="16">
    <source>
        <dbReference type="SAM" id="Phobius"/>
    </source>
</evidence>
<comment type="catalytic activity">
    <reaction evidence="15">
        <text>a ubiquinone + NADH + 5 H(+)(in) = a ubiquinol + NAD(+) + 4 H(+)(out)</text>
        <dbReference type="Rhea" id="RHEA:29091"/>
        <dbReference type="Rhea" id="RHEA-COMP:9565"/>
        <dbReference type="Rhea" id="RHEA-COMP:9566"/>
        <dbReference type="ChEBI" id="CHEBI:15378"/>
        <dbReference type="ChEBI" id="CHEBI:16389"/>
        <dbReference type="ChEBI" id="CHEBI:17976"/>
        <dbReference type="ChEBI" id="CHEBI:57540"/>
        <dbReference type="ChEBI" id="CHEBI:57945"/>
        <dbReference type="EC" id="7.1.1.2"/>
    </reaction>
</comment>
<organism evidence="17">
    <name type="scientific">Corynis sp</name>
    <dbReference type="NCBI Taxonomy" id="2983160"/>
    <lineage>
        <taxon>Eukaryota</taxon>
        <taxon>Metazoa</taxon>
        <taxon>Ecdysozoa</taxon>
        <taxon>Arthropoda</taxon>
        <taxon>Hexapoda</taxon>
        <taxon>Insecta</taxon>
        <taxon>Pterygota</taxon>
        <taxon>Neoptera</taxon>
        <taxon>Endopterygota</taxon>
        <taxon>Hymenoptera</taxon>
        <taxon>Tenthredinoidea</taxon>
        <taxon>Cimbicidae</taxon>
        <taxon>Corynis</taxon>
    </lineage>
</organism>
<keyword evidence="8" id="KW-1278">Translocase</keyword>
<evidence type="ECO:0000256" key="11">
    <source>
        <dbReference type="ARBA" id="ARBA00023027"/>
    </source>
</evidence>
<dbReference type="AlphaFoldDB" id="A0A977TJ76"/>
<geneLocation type="mitochondrion" evidence="17"/>
<evidence type="ECO:0000256" key="4">
    <source>
        <dbReference type="ARBA" id="ARBA00021095"/>
    </source>
</evidence>
<feature type="transmembrane region" description="Helical" evidence="16">
    <location>
        <begin position="21"/>
        <end position="41"/>
    </location>
</feature>
<evidence type="ECO:0000256" key="3">
    <source>
        <dbReference type="ARBA" id="ARBA00012944"/>
    </source>
</evidence>
<dbReference type="EMBL" id="OL549451">
    <property type="protein sequence ID" value="UXW64261.1"/>
    <property type="molecule type" value="Genomic_DNA"/>
</dbReference>
<feature type="transmembrane region" description="Helical" evidence="16">
    <location>
        <begin position="142"/>
        <end position="161"/>
    </location>
</feature>
<evidence type="ECO:0000256" key="5">
    <source>
        <dbReference type="ARBA" id="ARBA00022448"/>
    </source>
</evidence>
<name>A0A977TJ76_9HYME</name>
<keyword evidence="6" id="KW-0679">Respiratory chain</keyword>
<evidence type="ECO:0000256" key="15">
    <source>
        <dbReference type="ARBA" id="ARBA00049551"/>
    </source>
</evidence>
<evidence type="ECO:0000256" key="9">
    <source>
        <dbReference type="ARBA" id="ARBA00022982"/>
    </source>
</evidence>
<keyword evidence="7 16" id="KW-0812">Transmembrane</keyword>
<keyword evidence="13 16" id="KW-0472">Membrane</keyword>
<evidence type="ECO:0000256" key="13">
    <source>
        <dbReference type="ARBA" id="ARBA00023136"/>
    </source>
</evidence>
<feature type="transmembrane region" description="Helical" evidence="16">
    <location>
        <begin position="47"/>
        <end position="70"/>
    </location>
</feature>
<evidence type="ECO:0000256" key="1">
    <source>
        <dbReference type="ARBA" id="ARBA00004225"/>
    </source>
</evidence>
<comment type="similarity">
    <text evidence="2">Belongs to the complex I subunit 6 family.</text>
</comment>
<keyword evidence="9" id="KW-0249">Electron transport</keyword>
<dbReference type="GO" id="GO:0031966">
    <property type="term" value="C:mitochondrial membrane"/>
    <property type="evidence" value="ECO:0007669"/>
    <property type="project" value="UniProtKB-SubCell"/>
</dbReference>
<reference evidence="17" key="1">
    <citation type="submission" date="2021-11" db="EMBL/GenBank/DDBJ databases">
        <title>The mitochondrial genome of Corynis zhengi.</title>
        <authorList>
            <person name="Niu G."/>
        </authorList>
    </citation>
    <scope>NUCLEOTIDE SEQUENCE</scope>
    <source>
        <strain evidence="17">CSCS-Hym-MC0176</strain>
    </source>
</reference>
<keyword evidence="5" id="KW-0813">Transport</keyword>
<protein>
    <recommendedName>
        <fullName evidence="4">NADH-ubiquinone oxidoreductase chain 6</fullName>
        <ecNumber evidence="3">7.1.1.2</ecNumber>
    </recommendedName>
    <alternativeName>
        <fullName evidence="14">NADH dehydrogenase subunit 6</fullName>
    </alternativeName>
</protein>
<accession>A0A977TJ76</accession>
<evidence type="ECO:0000256" key="6">
    <source>
        <dbReference type="ARBA" id="ARBA00022660"/>
    </source>
</evidence>
<sequence length="171" mass="20502">MLFIYLILLMNSILFYLSKTPMSMGINLLIQTFFISIITGLNSMNFWYAYILFLIMIGGMLILFIYMSSLTSNQKFNFNKKYIFKLMLILMFLFILLNKNEMLNNLKIFYYDKLFMKNMELLNNYNLMLSMNKLFNYPTNKLFFIMINYLLLTLFITVKIININMGAIRKI</sequence>
<dbReference type="InterPro" id="IPR050269">
    <property type="entry name" value="ComplexI_Subunit6"/>
</dbReference>
<comment type="subcellular location">
    <subcellularLocation>
        <location evidence="1">Mitochondrion membrane</location>
        <topology evidence="1">Multi-pass membrane protein</topology>
    </subcellularLocation>
</comment>
<gene>
    <name evidence="17" type="primary">ND6</name>
</gene>
<dbReference type="GO" id="GO:0008137">
    <property type="term" value="F:NADH dehydrogenase (ubiquinone) activity"/>
    <property type="evidence" value="ECO:0007669"/>
    <property type="project" value="UniProtKB-EC"/>
</dbReference>
<evidence type="ECO:0000256" key="14">
    <source>
        <dbReference type="ARBA" id="ARBA00031019"/>
    </source>
</evidence>
<keyword evidence="11" id="KW-0520">NAD</keyword>
<keyword evidence="12 17" id="KW-0496">Mitochondrion</keyword>